<keyword evidence="3" id="KW-1185">Reference proteome</keyword>
<dbReference type="EMBL" id="CP027860">
    <property type="protein sequence ID" value="AVP96711.1"/>
    <property type="molecule type" value="Genomic_DNA"/>
</dbReference>
<dbReference type="OrthoDB" id="415559at2"/>
<proteinExistence type="predicted"/>
<organism evidence="2 3">
    <name type="scientific">Ahniella affigens</name>
    <dbReference type="NCBI Taxonomy" id="2021234"/>
    <lineage>
        <taxon>Bacteria</taxon>
        <taxon>Pseudomonadati</taxon>
        <taxon>Pseudomonadota</taxon>
        <taxon>Gammaproteobacteria</taxon>
        <taxon>Lysobacterales</taxon>
        <taxon>Rhodanobacteraceae</taxon>
        <taxon>Ahniella</taxon>
    </lineage>
</organism>
<dbReference type="RefSeq" id="WP_106890639.1">
    <property type="nucleotide sequence ID" value="NZ_CP027860.1"/>
</dbReference>
<evidence type="ECO:0000259" key="1">
    <source>
        <dbReference type="Pfam" id="PF18563"/>
    </source>
</evidence>
<gene>
    <name evidence="2" type="ORF">C7S18_05620</name>
</gene>
<dbReference type="Gene3D" id="1.10.10.1830">
    <property type="entry name" value="Non-ribosomal peptide synthase, adenylation domain"/>
    <property type="match status" value="1"/>
</dbReference>
<dbReference type="KEGG" id="xba:C7S18_05620"/>
<evidence type="ECO:0000313" key="3">
    <source>
        <dbReference type="Proteomes" id="UP000241074"/>
    </source>
</evidence>
<dbReference type="Proteomes" id="UP000241074">
    <property type="component" value="Chromosome"/>
</dbReference>
<evidence type="ECO:0000313" key="2">
    <source>
        <dbReference type="EMBL" id="AVP96711.1"/>
    </source>
</evidence>
<protein>
    <recommendedName>
        <fullName evidence="1">TubC N-terminal docking domain-containing protein</fullName>
    </recommendedName>
</protein>
<dbReference type="InterPro" id="IPR041464">
    <property type="entry name" value="TubC_N"/>
</dbReference>
<reference evidence="2 3" key="2">
    <citation type="submission" date="2018-03" db="EMBL/GenBank/DDBJ databases">
        <authorList>
            <person name="Keele B.F."/>
        </authorList>
    </citation>
    <scope>NUCLEOTIDE SEQUENCE [LARGE SCALE GENOMIC DNA]</scope>
    <source>
        <strain evidence="2 3">D13</strain>
    </source>
</reference>
<name>A0A2P1PPD8_9GAMM</name>
<dbReference type="InterPro" id="IPR044894">
    <property type="entry name" value="TubC_N_sf"/>
</dbReference>
<sequence>MSAEALLNELRQAGARVGVRNGRLTIDAPAGLISPEVRCRLTESKAELLMLLAPRLPTLCAMQFSLHGDPPDTWHTALGQDAGELITDLRERYQTRLAGVRSAPQTKREQP</sequence>
<dbReference type="AlphaFoldDB" id="A0A2P1PPD8"/>
<reference evidence="2 3" key="1">
    <citation type="submission" date="2018-03" db="EMBL/GenBank/DDBJ databases">
        <title>Ahniella affigens gen. nov., sp. nov., a gammaproteobacterium isolated from sandy soil near a stream.</title>
        <authorList>
            <person name="Ko Y."/>
            <person name="Kim J.-H."/>
        </authorList>
    </citation>
    <scope>NUCLEOTIDE SEQUENCE [LARGE SCALE GENOMIC DNA]</scope>
    <source>
        <strain evidence="2 3">D13</strain>
    </source>
</reference>
<accession>A0A2P1PPD8</accession>
<dbReference type="Pfam" id="PF18563">
    <property type="entry name" value="TubC_N"/>
    <property type="match status" value="1"/>
</dbReference>
<feature type="domain" description="TubC N-terminal docking" evidence="1">
    <location>
        <begin position="5"/>
        <end position="52"/>
    </location>
</feature>